<name>A7IWI3_PBCVN</name>
<dbReference type="EMBL" id="DQ491002">
    <property type="protein sequence ID" value="ABT14707.1"/>
    <property type="molecule type" value="Genomic_DNA"/>
</dbReference>
<proteinExistence type="predicted"/>
<dbReference type="RefSeq" id="YP_001497504.1">
    <property type="nucleotide sequence ID" value="NC_009898.1"/>
</dbReference>
<organismHost>
    <name type="scientific">Chlorella</name>
    <dbReference type="NCBI Taxonomy" id="3071"/>
</organismHost>
<accession>A7IWI3</accession>
<dbReference type="GeneID" id="5659092"/>
<dbReference type="Proteomes" id="UP000202419">
    <property type="component" value="Segment"/>
</dbReference>
<evidence type="ECO:0000313" key="1">
    <source>
        <dbReference type="EMBL" id="ABT14707.1"/>
    </source>
</evidence>
<sequence length="80" mass="9421">MYGWTICCFAILGRRQEVRDTIGFFVGNYTSYDFSGWNNGFDGCIHSHTFRNVHFISRTLREVFYVLFHRFVSAPTKLGR</sequence>
<reference evidence="1 2" key="1">
    <citation type="journal article" date="2007" name="Virology">
        <title>Sequence and annotation of the 369-kb NY-2A and the 345-kb AR158 viruses that infect Chlorella NC64A.</title>
        <authorList>
            <person name="Fitzgerald L.A."/>
            <person name="Graves M.V."/>
            <person name="Li X."/>
            <person name="Feldblyum T."/>
            <person name="Nierman W.C."/>
            <person name="Van Etten J.L."/>
        </authorList>
    </citation>
    <scope>NUCLEOTIDE SEQUENCE [LARGE SCALE GENOMIC DNA]</scope>
    <source>
        <strain evidence="1 2">NY-2A</strain>
    </source>
</reference>
<evidence type="ECO:0000313" key="2">
    <source>
        <dbReference type="Proteomes" id="UP000202419"/>
    </source>
</evidence>
<protein>
    <submittedName>
        <fullName evidence="1">Uncharacterized protein b308L</fullName>
    </submittedName>
</protein>
<organism evidence="1 2">
    <name type="scientific">Paramecium bursaria Chlorella virus NY2A</name>
    <name type="common">PBCV-NY2A</name>
    <dbReference type="NCBI Taxonomy" id="46021"/>
    <lineage>
        <taxon>Viruses</taxon>
        <taxon>Varidnaviria</taxon>
        <taxon>Bamfordvirae</taxon>
        <taxon>Nucleocytoviricota</taxon>
        <taxon>Megaviricetes</taxon>
        <taxon>Algavirales</taxon>
        <taxon>Phycodnaviridae</taxon>
        <taxon>Chlorovirus</taxon>
        <taxon>Chlorovirus americanus</taxon>
    </lineage>
</organism>
<dbReference type="KEGG" id="vg:5659092"/>
<keyword evidence="2" id="KW-1185">Reference proteome</keyword>
<gene>
    <name evidence="1" type="primary">b308L</name>
    <name evidence="1" type="ORF">NY2A_b308L</name>
</gene>